<dbReference type="RefSeq" id="WP_279675209.1">
    <property type="nucleotide sequence ID" value="NZ_CP122566.1"/>
</dbReference>
<dbReference type="SUPFAM" id="SSF63418">
    <property type="entry name" value="MurE/MurF N-terminal domain"/>
    <property type="match status" value="1"/>
</dbReference>
<comment type="catalytic activity">
    <reaction evidence="10 11">
        <text>D-alanyl-D-alanine + UDP-N-acetyl-alpha-D-muramoyl-L-alanyl-gamma-D-glutamyl-meso-2,6-diaminopimelate + ATP = UDP-N-acetyl-alpha-D-muramoyl-L-alanyl-gamma-D-glutamyl-meso-2,6-diaminopimeloyl-D-alanyl-D-alanine + ADP + phosphate + H(+)</text>
        <dbReference type="Rhea" id="RHEA:28374"/>
        <dbReference type="ChEBI" id="CHEBI:15378"/>
        <dbReference type="ChEBI" id="CHEBI:30616"/>
        <dbReference type="ChEBI" id="CHEBI:43474"/>
        <dbReference type="ChEBI" id="CHEBI:57822"/>
        <dbReference type="ChEBI" id="CHEBI:61386"/>
        <dbReference type="ChEBI" id="CHEBI:83905"/>
        <dbReference type="ChEBI" id="CHEBI:456216"/>
        <dbReference type="EC" id="6.3.2.10"/>
    </reaction>
</comment>
<dbReference type="InterPro" id="IPR036565">
    <property type="entry name" value="Mur-like_cat_sf"/>
</dbReference>
<accession>A0AAJ6AI99</accession>
<dbReference type="AlphaFoldDB" id="A0AAJ6AI99"/>
<comment type="pathway">
    <text evidence="10 11">Cell wall biogenesis; peptidoglycan biosynthesis.</text>
</comment>
<dbReference type="EMBL" id="CP122566">
    <property type="protein sequence ID" value="WGH93978.1"/>
    <property type="molecule type" value="Genomic_DNA"/>
</dbReference>
<evidence type="ECO:0000256" key="5">
    <source>
        <dbReference type="ARBA" id="ARBA00022840"/>
    </source>
</evidence>
<name>A0AAJ6AI99_9MICC</name>
<dbReference type="Gene3D" id="3.40.1190.10">
    <property type="entry name" value="Mur-like, catalytic domain"/>
    <property type="match status" value="1"/>
</dbReference>
<dbReference type="InterPro" id="IPR035911">
    <property type="entry name" value="MurE/MurF_N"/>
</dbReference>
<dbReference type="PANTHER" id="PTHR43024">
    <property type="entry name" value="UDP-N-ACETYLMURAMOYL-TRIPEPTIDE--D-ALANYL-D-ALANINE LIGASE"/>
    <property type="match status" value="1"/>
</dbReference>
<evidence type="ECO:0000256" key="9">
    <source>
        <dbReference type="ARBA" id="ARBA00023316"/>
    </source>
</evidence>
<dbReference type="GO" id="GO:0005737">
    <property type="term" value="C:cytoplasm"/>
    <property type="evidence" value="ECO:0007669"/>
    <property type="project" value="UniProtKB-SubCell"/>
</dbReference>
<dbReference type="InterPro" id="IPR051046">
    <property type="entry name" value="MurCDEF_CellWall_CoF430Synth"/>
</dbReference>
<evidence type="ECO:0000256" key="6">
    <source>
        <dbReference type="ARBA" id="ARBA00022960"/>
    </source>
</evidence>
<dbReference type="GO" id="GO:0005524">
    <property type="term" value="F:ATP binding"/>
    <property type="evidence" value="ECO:0007669"/>
    <property type="project" value="UniProtKB-UniRule"/>
</dbReference>
<keyword evidence="1 10" id="KW-0963">Cytoplasm</keyword>
<dbReference type="Gene3D" id="3.90.190.20">
    <property type="entry name" value="Mur ligase, C-terminal domain"/>
    <property type="match status" value="1"/>
</dbReference>
<evidence type="ECO:0000313" key="15">
    <source>
        <dbReference type="EMBL" id="WGH93978.1"/>
    </source>
</evidence>
<dbReference type="GO" id="GO:0071555">
    <property type="term" value="P:cell wall organization"/>
    <property type="evidence" value="ECO:0007669"/>
    <property type="project" value="UniProtKB-KW"/>
</dbReference>
<dbReference type="Pfam" id="PF08245">
    <property type="entry name" value="Mur_ligase_M"/>
    <property type="match status" value="1"/>
</dbReference>
<keyword evidence="16" id="KW-1185">Reference proteome</keyword>
<dbReference type="EC" id="6.3.2.10" evidence="10 11"/>
<evidence type="ECO:0000259" key="12">
    <source>
        <dbReference type="Pfam" id="PF01225"/>
    </source>
</evidence>
<reference evidence="15 16" key="1">
    <citation type="submission" date="2023-03" db="EMBL/GenBank/DDBJ databases">
        <title>Complete genome sequences of several Auritidibacter ignavus strains isolated from ear infections.</title>
        <authorList>
            <person name="Baehr T."/>
            <person name="Baumhoegger A.M."/>
        </authorList>
    </citation>
    <scope>NUCLEOTIDE SEQUENCE [LARGE SCALE GENOMIC DNA]</scope>
    <source>
        <strain evidence="15 16">BABAE-6</strain>
    </source>
</reference>
<keyword evidence="3 10" id="KW-0132">Cell division</keyword>
<dbReference type="SUPFAM" id="SSF53244">
    <property type="entry name" value="MurD-like peptide ligases, peptide-binding domain"/>
    <property type="match status" value="1"/>
</dbReference>
<evidence type="ECO:0000256" key="2">
    <source>
        <dbReference type="ARBA" id="ARBA00022598"/>
    </source>
</evidence>
<gene>
    <name evidence="10 15" type="primary">murF</name>
    <name evidence="15" type="ORF">QDX21_04050</name>
</gene>
<dbReference type="InterPro" id="IPR004101">
    <property type="entry name" value="Mur_ligase_C"/>
</dbReference>
<feature type="domain" description="Mur ligase N-terminal catalytic" evidence="12">
    <location>
        <begin position="30"/>
        <end position="98"/>
    </location>
</feature>
<keyword evidence="2 10" id="KW-0436">Ligase</keyword>
<dbReference type="GO" id="GO:0051301">
    <property type="term" value="P:cell division"/>
    <property type="evidence" value="ECO:0007669"/>
    <property type="project" value="UniProtKB-KW"/>
</dbReference>
<dbReference type="InterPro" id="IPR005863">
    <property type="entry name" value="UDP-N-AcMur_synth"/>
</dbReference>
<keyword evidence="4 10" id="KW-0547">Nucleotide-binding</keyword>
<dbReference type="Pfam" id="PF01225">
    <property type="entry name" value="Mur_ligase"/>
    <property type="match status" value="1"/>
</dbReference>
<comment type="similarity">
    <text evidence="10">Belongs to the MurCDEF family. MurF subfamily.</text>
</comment>
<feature type="domain" description="Mur ligase C-terminal" evidence="13">
    <location>
        <begin position="349"/>
        <end position="477"/>
    </location>
</feature>
<dbReference type="InterPro" id="IPR013221">
    <property type="entry name" value="Mur_ligase_cen"/>
</dbReference>
<evidence type="ECO:0000259" key="14">
    <source>
        <dbReference type="Pfam" id="PF08245"/>
    </source>
</evidence>
<keyword evidence="7 10" id="KW-0573">Peptidoglycan synthesis</keyword>
<protein>
    <recommendedName>
        <fullName evidence="10 11">UDP-N-acetylmuramoyl-tripeptide--D-alanyl-D-alanine ligase</fullName>
        <ecNumber evidence="10 11">6.3.2.10</ecNumber>
    </recommendedName>
    <alternativeName>
        <fullName evidence="10">D-alanyl-D-alanine-adding enzyme</fullName>
    </alternativeName>
</protein>
<keyword evidence="9 10" id="KW-0961">Cell wall biogenesis/degradation</keyword>
<dbReference type="InterPro" id="IPR036615">
    <property type="entry name" value="Mur_ligase_C_dom_sf"/>
</dbReference>
<evidence type="ECO:0000256" key="7">
    <source>
        <dbReference type="ARBA" id="ARBA00022984"/>
    </source>
</evidence>
<evidence type="ECO:0000256" key="1">
    <source>
        <dbReference type="ARBA" id="ARBA00022490"/>
    </source>
</evidence>
<evidence type="ECO:0000259" key="13">
    <source>
        <dbReference type="Pfam" id="PF02875"/>
    </source>
</evidence>
<keyword evidence="6 10" id="KW-0133">Cell shape</keyword>
<evidence type="ECO:0000313" key="16">
    <source>
        <dbReference type="Proteomes" id="UP001224674"/>
    </source>
</evidence>
<sequence>MIELTAAQIADATGGQLVAGTDPDTSVNSATTDSREITASGLFVAKPGEFADGHDFVLSARERGAKLMLGQREVSDDNGTPVPGIIVADTVVAMGDLAEYIVARIREHSPTTVIGITGSVGKTTTKDLLAGLLSEALASDDPDAVVAPQNSYNGEVGVPLTIFRASLTTRYLVVEMGADHVGNIADLCRMVRPDISVALTVGSAHTASFGSVENIVKTKGEIVEGLSQGGVAVLNADDPRVASMAERVPEGAEVLWFSTANRHDSAYAPIVYTAELSTDDNERPHFYLGYNPTGQPADLQLTTAEVTSGLTGIHHATNLAATAAVAVAAGLDPETVGGLLHGRGPVSKHRMARTDRADGITIIDDSYNANPESMRAGLKTLALTGRSTGRRTWAVLGEMLELGSDSIKEHIHIGEAVVRLNISQLVVVGQQARPLYTGAVMEGSWGDEVDHVADIDEAEQLLNQRLQPGDIVFIKGSNSTGLWKLADRLTADPTTPRQGDLQ</sequence>
<dbReference type="PANTHER" id="PTHR43024:SF1">
    <property type="entry name" value="UDP-N-ACETYLMURAMOYL-TRIPEPTIDE--D-ALANYL-D-ALANINE LIGASE"/>
    <property type="match status" value="1"/>
</dbReference>
<evidence type="ECO:0000256" key="3">
    <source>
        <dbReference type="ARBA" id="ARBA00022618"/>
    </source>
</evidence>
<keyword evidence="5 10" id="KW-0067">ATP-binding</keyword>
<proteinExistence type="inferred from homology"/>
<dbReference type="GO" id="GO:0009252">
    <property type="term" value="P:peptidoglycan biosynthetic process"/>
    <property type="evidence" value="ECO:0007669"/>
    <property type="project" value="UniProtKB-UniRule"/>
</dbReference>
<dbReference type="Pfam" id="PF02875">
    <property type="entry name" value="Mur_ligase_C"/>
    <property type="match status" value="1"/>
</dbReference>
<dbReference type="SUPFAM" id="SSF53623">
    <property type="entry name" value="MurD-like peptide ligases, catalytic domain"/>
    <property type="match status" value="1"/>
</dbReference>
<dbReference type="GO" id="GO:0008360">
    <property type="term" value="P:regulation of cell shape"/>
    <property type="evidence" value="ECO:0007669"/>
    <property type="project" value="UniProtKB-KW"/>
</dbReference>
<feature type="domain" description="Mur ligase central" evidence="14">
    <location>
        <begin position="116"/>
        <end position="326"/>
    </location>
</feature>
<dbReference type="NCBIfam" id="TIGR01143">
    <property type="entry name" value="murF"/>
    <property type="match status" value="1"/>
</dbReference>
<evidence type="ECO:0000256" key="11">
    <source>
        <dbReference type="RuleBase" id="RU004136"/>
    </source>
</evidence>
<organism evidence="15 16">
    <name type="scientific">Auritidibacter ignavus</name>
    <dbReference type="NCBI Taxonomy" id="678932"/>
    <lineage>
        <taxon>Bacteria</taxon>
        <taxon>Bacillati</taxon>
        <taxon>Actinomycetota</taxon>
        <taxon>Actinomycetes</taxon>
        <taxon>Micrococcales</taxon>
        <taxon>Micrococcaceae</taxon>
        <taxon>Auritidibacter</taxon>
    </lineage>
</organism>
<comment type="function">
    <text evidence="10 11">Involved in cell wall formation. Catalyzes the final step in the synthesis of UDP-N-acetylmuramoyl-pentapeptide, the precursor of murein.</text>
</comment>
<keyword evidence="8 10" id="KW-0131">Cell cycle</keyword>
<comment type="subcellular location">
    <subcellularLocation>
        <location evidence="10 11">Cytoplasm</location>
    </subcellularLocation>
</comment>
<evidence type="ECO:0000256" key="8">
    <source>
        <dbReference type="ARBA" id="ARBA00023306"/>
    </source>
</evidence>
<feature type="binding site" evidence="10">
    <location>
        <begin position="118"/>
        <end position="124"/>
    </location>
    <ligand>
        <name>ATP</name>
        <dbReference type="ChEBI" id="CHEBI:30616"/>
    </ligand>
</feature>
<dbReference type="Gene3D" id="3.40.1390.10">
    <property type="entry name" value="MurE/MurF, N-terminal domain"/>
    <property type="match status" value="1"/>
</dbReference>
<dbReference type="HAMAP" id="MF_02019">
    <property type="entry name" value="MurF"/>
    <property type="match status" value="1"/>
</dbReference>
<dbReference type="Proteomes" id="UP001224674">
    <property type="component" value="Chromosome"/>
</dbReference>
<evidence type="ECO:0000256" key="10">
    <source>
        <dbReference type="HAMAP-Rule" id="MF_02019"/>
    </source>
</evidence>
<dbReference type="GO" id="GO:0047480">
    <property type="term" value="F:UDP-N-acetylmuramoyl-tripeptide-D-alanyl-D-alanine ligase activity"/>
    <property type="evidence" value="ECO:0007669"/>
    <property type="project" value="UniProtKB-UniRule"/>
</dbReference>
<dbReference type="InterPro" id="IPR000713">
    <property type="entry name" value="Mur_ligase_N"/>
</dbReference>
<evidence type="ECO:0000256" key="4">
    <source>
        <dbReference type="ARBA" id="ARBA00022741"/>
    </source>
</evidence>